<protein>
    <recommendedName>
        <fullName evidence="3">Alpha/beta hydrolase</fullName>
    </recommendedName>
</protein>
<gene>
    <name evidence="1" type="ORF">MSTO_24460</name>
</gene>
<evidence type="ECO:0000313" key="1">
    <source>
        <dbReference type="EMBL" id="BBY22241.1"/>
    </source>
</evidence>
<accession>A0A7I7Q7Y1</accession>
<dbReference type="AlphaFoldDB" id="A0A7I7Q7Y1"/>
<proteinExistence type="predicted"/>
<dbReference type="PANTHER" id="PTHR43433">
    <property type="entry name" value="HYDROLASE, ALPHA/BETA FOLD FAMILY PROTEIN"/>
    <property type="match status" value="1"/>
</dbReference>
<sequence>MTAIADAVLRIAPLARELICPLALPGESESTFDLFVAAGLRRPIDDQRTDTPAHAFDRIAARALDAARRLDPQASAPGTDAAEAIAQSRCRSAWLRGRSFRITRPDGIVVTGSALCEADSTPVLFLGAPGLPLELLDAWAGALAAHAPVAAFATRGLFERDRANIAEADLSVTAQVADAVAVLDYLGWTRVRVLGFCGGATIALALASAAPERVDAISLWLGDYEIGSSDAKSEHQRNLQALMNMVLDGTLPVEILHQNIVSSMTALSDPELAPLAVYPYANSTLLWDYCRMNSSVMGTDCRPHLALINVPAQIVASASDTTVHPAGSACVSRCLSTPLVHINGLDHLGIFHAPDDCVALALAFLANPSPTTTARKSSTRPLERNVQGFHPIIAD</sequence>
<dbReference type="EMBL" id="AP022587">
    <property type="protein sequence ID" value="BBY22241.1"/>
    <property type="molecule type" value="Genomic_DNA"/>
</dbReference>
<reference evidence="1 2" key="1">
    <citation type="journal article" date="2019" name="Emerg. Microbes Infect.">
        <title>Comprehensive subspecies identification of 175 nontuberculous mycobacteria species based on 7547 genomic profiles.</title>
        <authorList>
            <person name="Matsumoto Y."/>
            <person name="Kinjo T."/>
            <person name="Motooka D."/>
            <person name="Nabeya D."/>
            <person name="Jung N."/>
            <person name="Uechi K."/>
            <person name="Horii T."/>
            <person name="Iida T."/>
            <person name="Fujita J."/>
            <person name="Nakamura S."/>
        </authorList>
    </citation>
    <scope>NUCLEOTIDE SEQUENCE [LARGE SCALE GENOMIC DNA]</scope>
    <source>
        <strain evidence="1 2">JCM 17783</strain>
    </source>
</reference>
<dbReference type="Proteomes" id="UP000467130">
    <property type="component" value="Chromosome"/>
</dbReference>
<dbReference type="KEGG" id="msto:MSTO_24460"/>
<dbReference type="Gene3D" id="3.40.50.1820">
    <property type="entry name" value="alpha/beta hydrolase"/>
    <property type="match status" value="1"/>
</dbReference>
<evidence type="ECO:0008006" key="3">
    <source>
        <dbReference type="Google" id="ProtNLM"/>
    </source>
</evidence>
<organism evidence="1 2">
    <name type="scientific">Mycobacterium stomatepiae</name>
    <dbReference type="NCBI Taxonomy" id="470076"/>
    <lineage>
        <taxon>Bacteria</taxon>
        <taxon>Bacillati</taxon>
        <taxon>Actinomycetota</taxon>
        <taxon>Actinomycetes</taxon>
        <taxon>Mycobacteriales</taxon>
        <taxon>Mycobacteriaceae</taxon>
        <taxon>Mycobacterium</taxon>
        <taxon>Mycobacterium simiae complex</taxon>
    </lineage>
</organism>
<keyword evidence="2" id="KW-1185">Reference proteome</keyword>
<dbReference type="InterPro" id="IPR050471">
    <property type="entry name" value="AB_hydrolase"/>
</dbReference>
<dbReference type="RefSeq" id="WP_163790297.1">
    <property type="nucleotide sequence ID" value="NZ_AP022587.1"/>
</dbReference>
<dbReference type="InterPro" id="IPR029058">
    <property type="entry name" value="AB_hydrolase_fold"/>
</dbReference>
<name>A0A7I7Q7Y1_9MYCO</name>
<dbReference type="SUPFAM" id="SSF53474">
    <property type="entry name" value="alpha/beta-Hydrolases"/>
    <property type="match status" value="1"/>
</dbReference>
<evidence type="ECO:0000313" key="2">
    <source>
        <dbReference type="Proteomes" id="UP000467130"/>
    </source>
</evidence>
<dbReference type="PANTHER" id="PTHR43433:SF5">
    <property type="entry name" value="AB HYDROLASE-1 DOMAIN-CONTAINING PROTEIN"/>
    <property type="match status" value="1"/>
</dbReference>